<accession>A0A0A9Z0Z9</accession>
<dbReference type="EMBL" id="GBHO01004647">
    <property type="protein sequence ID" value="JAG38957.1"/>
    <property type="molecule type" value="Transcribed_RNA"/>
</dbReference>
<keyword evidence="1" id="KW-0732">Signal</keyword>
<evidence type="ECO:0000313" key="2">
    <source>
        <dbReference type="EMBL" id="JAG38957.1"/>
    </source>
</evidence>
<gene>
    <name evidence="2" type="primary">argG_4</name>
    <name evidence="3" type="synonym">argG_5</name>
    <name evidence="3" type="ORF">CM83_25804</name>
    <name evidence="2" type="ORF">CM83_25805</name>
</gene>
<proteinExistence type="predicted"/>
<reference evidence="2" key="1">
    <citation type="journal article" date="2014" name="PLoS ONE">
        <title>Transcriptome-Based Identification of ABC Transporters in the Western Tarnished Plant Bug Lygus hesperus.</title>
        <authorList>
            <person name="Hull J.J."/>
            <person name="Chaney K."/>
            <person name="Geib S.M."/>
            <person name="Fabrick J.A."/>
            <person name="Brent C.S."/>
            <person name="Walsh D."/>
            <person name="Lavine L.C."/>
        </authorList>
    </citation>
    <scope>NUCLEOTIDE SEQUENCE</scope>
</reference>
<name>A0A0A9Z0Z9_LYGHE</name>
<organism evidence="2">
    <name type="scientific">Lygus hesperus</name>
    <name type="common">Western plant bug</name>
    <dbReference type="NCBI Taxonomy" id="30085"/>
    <lineage>
        <taxon>Eukaryota</taxon>
        <taxon>Metazoa</taxon>
        <taxon>Ecdysozoa</taxon>
        <taxon>Arthropoda</taxon>
        <taxon>Hexapoda</taxon>
        <taxon>Insecta</taxon>
        <taxon>Pterygota</taxon>
        <taxon>Neoptera</taxon>
        <taxon>Paraneoptera</taxon>
        <taxon>Hemiptera</taxon>
        <taxon>Heteroptera</taxon>
        <taxon>Panheteroptera</taxon>
        <taxon>Cimicomorpha</taxon>
        <taxon>Miridae</taxon>
        <taxon>Mirini</taxon>
        <taxon>Lygus</taxon>
    </lineage>
</organism>
<evidence type="ECO:0000256" key="1">
    <source>
        <dbReference type="SAM" id="SignalP"/>
    </source>
</evidence>
<sequence length="139" mass="14745">MHTGKPPWPVCANVTAAILMIARCGASSEKLFAPLHSATSHHTTCDDVTACTIAIDGGDNSVADKTTKNMTNKAETVLMEMSKEATDDGIQRGDNMEKANGSRTSTTNKLELPLHLATPGCASFMQHCCTVNPTLRPSV</sequence>
<dbReference type="EMBL" id="GBHO01004646">
    <property type="protein sequence ID" value="JAG38958.1"/>
    <property type="molecule type" value="Transcribed_RNA"/>
</dbReference>
<feature type="signal peptide" evidence="1">
    <location>
        <begin position="1"/>
        <end position="26"/>
    </location>
</feature>
<feature type="chain" id="PRO_5007389968" evidence="1">
    <location>
        <begin position="27"/>
        <end position="139"/>
    </location>
</feature>
<evidence type="ECO:0000313" key="3">
    <source>
        <dbReference type="EMBL" id="JAG38958.1"/>
    </source>
</evidence>
<protein>
    <submittedName>
        <fullName evidence="2">Argininosuccinate synthase</fullName>
    </submittedName>
</protein>
<dbReference type="AlphaFoldDB" id="A0A0A9Z0Z9"/>
<reference evidence="2" key="2">
    <citation type="submission" date="2014-07" db="EMBL/GenBank/DDBJ databases">
        <authorList>
            <person name="Hull J."/>
        </authorList>
    </citation>
    <scope>NUCLEOTIDE SEQUENCE</scope>
</reference>